<name>A0A0A9FEE1_ARUDO</name>
<organism evidence="1">
    <name type="scientific">Arundo donax</name>
    <name type="common">Giant reed</name>
    <name type="synonym">Donax arundinaceus</name>
    <dbReference type="NCBI Taxonomy" id="35708"/>
    <lineage>
        <taxon>Eukaryota</taxon>
        <taxon>Viridiplantae</taxon>
        <taxon>Streptophyta</taxon>
        <taxon>Embryophyta</taxon>
        <taxon>Tracheophyta</taxon>
        <taxon>Spermatophyta</taxon>
        <taxon>Magnoliopsida</taxon>
        <taxon>Liliopsida</taxon>
        <taxon>Poales</taxon>
        <taxon>Poaceae</taxon>
        <taxon>PACMAD clade</taxon>
        <taxon>Arundinoideae</taxon>
        <taxon>Arundineae</taxon>
        <taxon>Arundo</taxon>
    </lineage>
</organism>
<proteinExistence type="predicted"/>
<evidence type="ECO:0000313" key="1">
    <source>
        <dbReference type="EMBL" id="JAE08501.1"/>
    </source>
</evidence>
<dbReference type="EMBL" id="GBRH01189395">
    <property type="protein sequence ID" value="JAE08501.1"/>
    <property type="molecule type" value="Transcribed_RNA"/>
</dbReference>
<dbReference type="AlphaFoldDB" id="A0A0A9FEE1"/>
<protein>
    <submittedName>
        <fullName evidence="1">Uncharacterized protein</fullName>
    </submittedName>
</protein>
<accession>A0A0A9FEE1</accession>
<reference evidence="1" key="2">
    <citation type="journal article" date="2015" name="Data Brief">
        <title>Shoot transcriptome of the giant reed, Arundo donax.</title>
        <authorList>
            <person name="Barrero R.A."/>
            <person name="Guerrero F.D."/>
            <person name="Moolhuijzen P."/>
            <person name="Goolsby J.A."/>
            <person name="Tidwell J."/>
            <person name="Bellgard S.E."/>
            <person name="Bellgard M.I."/>
        </authorList>
    </citation>
    <scope>NUCLEOTIDE SEQUENCE</scope>
    <source>
        <tissue evidence="1">Shoot tissue taken approximately 20 cm above the soil surface</tissue>
    </source>
</reference>
<sequence length="57" mass="5969">MAPGGSSSSPPLAAKLIGWYRRSGSACAKLAARRNPALPSPCFRALPQPTWTFAPAE</sequence>
<reference evidence="1" key="1">
    <citation type="submission" date="2014-09" db="EMBL/GenBank/DDBJ databases">
        <authorList>
            <person name="Magalhaes I.L.F."/>
            <person name="Oliveira U."/>
            <person name="Santos F.R."/>
            <person name="Vidigal T.H.D.A."/>
            <person name="Brescovit A.D."/>
            <person name="Santos A.J."/>
        </authorList>
    </citation>
    <scope>NUCLEOTIDE SEQUENCE</scope>
    <source>
        <tissue evidence="1">Shoot tissue taken approximately 20 cm above the soil surface</tissue>
    </source>
</reference>